<evidence type="ECO:0000256" key="7">
    <source>
        <dbReference type="ARBA" id="ARBA00023237"/>
    </source>
</evidence>
<keyword evidence="5" id="KW-0732">Signal</keyword>
<dbReference type="Gene3D" id="2.160.20.10">
    <property type="entry name" value="Single-stranded right-handed beta-helix, Pectin lyase-like"/>
    <property type="match status" value="3"/>
</dbReference>
<dbReference type="SMART" id="SM00710">
    <property type="entry name" value="PbH1"/>
    <property type="match status" value="11"/>
</dbReference>
<feature type="non-terminal residue" evidence="9">
    <location>
        <position position="1239"/>
    </location>
</feature>
<dbReference type="PANTHER" id="PTHR11319:SF35">
    <property type="entry name" value="OUTER MEMBRANE PROTEIN PMPC-RELATED"/>
    <property type="match status" value="1"/>
</dbReference>
<dbReference type="InterPro" id="IPR006626">
    <property type="entry name" value="PbH1"/>
</dbReference>
<dbReference type="PROSITE" id="PS51257">
    <property type="entry name" value="PROKAR_LIPOPROTEIN"/>
    <property type="match status" value="1"/>
</dbReference>
<comment type="caution">
    <text evidence="9">The sequence shown here is derived from an EMBL/GenBank/DDBJ whole genome shotgun (WGS) entry which is preliminary data.</text>
</comment>
<evidence type="ECO:0000259" key="8">
    <source>
        <dbReference type="SMART" id="SM00912"/>
    </source>
</evidence>
<keyword evidence="7" id="KW-0998">Cell outer membrane</keyword>
<dbReference type="InterPro" id="IPR008638">
    <property type="entry name" value="FhaB/CdiA-like_TPS"/>
</dbReference>
<sequence>MLRYRPHFWLALLAACSTLPTFVTIALGQPIIPTGNTATIVQPAHDASPQWLIQGGVQAGSNLFHQFQRFGLAQGQAATFQANPTISNIFSRVGGGQASVINGRLQVAGSVSNLFLINPAGVIFGRDARLDLPGSFTATTADVLAFANGHRLGDDAQTLYGNLTGNVTSYVWLNNFPSPVVNAGTIAVNSGQQVMLSGGTVINTGTIAAPGGQVTIAAVPGESTVRVSQDNQVLSLDLPVRSALVLGSESEALPQSSMTQRLPQLLAGRDVAEATGLTIENGQVRLSPGKMPITSQGHQAIVAGEITAPKIDITGERIDLQEASLNASTTNGGGQIRVGGEFQGQGDLPRAQQVNIDAGSRLAADTLVQGDGGQIIVWSDGQTWFAGAATATAGAQGGNGGLVETSGQQQLIVESTANVSTIAPQGEAGEWLLDPADLTVVAAGGTATIVADTNNPTNASRIDRPTLEAALNGNNVTLQASNSIRVDSPIDTSGNVANGNLQLDAPTINLNQPIVLRGPSNITGTATSVNVGATGSVNNGIDVAADGATVNLAAATYSVSTVGINRSVTLQGQGAGSTIVSGSGATRVFSLNGTPATNVTLRALSVNDGGSSNGGGLRNVGTNLTIEDAVFNNNQAFGGGPNGGAIQNVAGGNLTIRRTNFTNNRSFNNGGAIHASSGTTTITDSTFTTNRADRFGGAIYATNPASLNIQNTTFENSFARVNGGAIASTGGVTITGGTFRNNRAQADGGAIHSTNDLAIAGNTLFVNNIADRYGAGIFKTGNLTIDGSIFRGGTAVAGGGIFSNAGVTSITNSLFENNVVNVGVTTGDGAAIYSFQSTLNISNSTLQSNQASDFGGAIASSEGDTSITGTTINNNRARVGGGLHQNLGMTTISNAQFLNNTSQQEGGGVNLFGINNSVIQQTLIEGNQAGTNGGGIALAGPTGDLVISASTISSNTALGGSGGGLSHLGAQALNIDNSTFSNNVAAMNFDGGAIDLFPSVTGTLTQITNSTLFGNQAGNLGGGLSQAITAQTNLRNVTVANNSANQGGGLANRFGGSLTLQNTIAASNTASNDPDVAGPINSLGNNLVQNRATSTGYIASDLANGTMPLLSSLGSYGGPTQTLALLPGSPAIDAGNTPLATDQRGLGRINAPDIGAFESQGFVITAQNAISQTSDNNLTTHQLQLGISSPLGEPVNGGQVLFTAPITGPGVILSPNPTAVTIVGKNAPISLTANAMLGT</sequence>
<gene>
    <name evidence="9" type="ORF">IQ266_23080</name>
</gene>
<dbReference type="PANTHER" id="PTHR11319">
    <property type="entry name" value="G PROTEIN-COUPLED RECEPTOR-RELATED"/>
    <property type="match status" value="1"/>
</dbReference>
<keyword evidence="10" id="KW-1185">Reference proteome</keyword>
<dbReference type="SMART" id="SM00912">
    <property type="entry name" value="Haemagg_act"/>
    <property type="match status" value="1"/>
</dbReference>
<reference evidence="9" key="1">
    <citation type="submission" date="2020-10" db="EMBL/GenBank/DDBJ databases">
        <authorList>
            <person name="Castelo-Branco R."/>
            <person name="Eusebio N."/>
            <person name="Adriana R."/>
            <person name="Vieira A."/>
            <person name="Brugerolle De Fraissinette N."/>
            <person name="Rezende De Castro R."/>
            <person name="Schneider M.P."/>
            <person name="Vasconcelos V."/>
            <person name="Leao P.N."/>
        </authorList>
    </citation>
    <scope>NUCLEOTIDE SEQUENCE</scope>
    <source>
        <strain evidence="9">LEGE 11480</strain>
    </source>
</reference>
<dbReference type="SUPFAM" id="SSF51126">
    <property type="entry name" value="Pectin lyase-like"/>
    <property type="match status" value="3"/>
</dbReference>
<protein>
    <submittedName>
        <fullName evidence="9">Filamentous hemagglutinin N-terminal domain-containing protein</fullName>
    </submittedName>
</protein>
<comment type="subcellular location">
    <subcellularLocation>
        <location evidence="1">Cell envelope</location>
    </subcellularLocation>
    <subcellularLocation>
        <location evidence="2">Cell outer membrane</location>
    </subcellularLocation>
    <subcellularLocation>
        <location evidence="3">Secreted</location>
    </subcellularLocation>
</comment>
<dbReference type="NCBIfam" id="TIGR01376">
    <property type="entry name" value="POMP_repeat"/>
    <property type="match status" value="3"/>
</dbReference>
<dbReference type="AlphaFoldDB" id="A0A928Z4H4"/>
<dbReference type="InterPro" id="IPR003368">
    <property type="entry name" value="POMP_repeat"/>
</dbReference>
<organism evidence="9 10">
    <name type="scientific">Romeriopsis navalis LEGE 11480</name>
    <dbReference type="NCBI Taxonomy" id="2777977"/>
    <lineage>
        <taxon>Bacteria</taxon>
        <taxon>Bacillati</taxon>
        <taxon>Cyanobacteriota</taxon>
        <taxon>Cyanophyceae</taxon>
        <taxon>Leptolyngbyales</taxon>
        <taxon>Leptolyngbyaceae</taxon>
        <taxon>Romeriopsis</taxon>
        <taxon>Romeriopsis navalis</taxon>
    </lineage>
</organism>
<dbReference type="InterPro" id="IPR012334">
    <property type="entry name" value="Pectin_lyas_fold"/>
</dbReference>
<dbReference type="InterPro" id="IPR059226">
    <property type="entry name" value="Choice_anch_Q_dom"/>
</dbReference>
<accession>A0A928Z4H4</accession>
<dbReference type="NCBIfam" id="TIGR01901">
    <property type="entry name" value="adhes_NPXG"/>
    <property type="match status" value="1"/>
</dbReference>
<dbReference type="EMBL" id="JADEXQ010000115">
    <property type="protein sequence ID" value="MBE9032626.1"/>
    <property type="molecule type" value="Genomic_DNA"/>
</dbReference>
<evidence type="ECO:0000256" key="5">
    <source>
        <dbReference type="ARBA" id="ARBA00022729"/>
    </source>
</evidence>
<name>A0A928Z4H4_9CYAN</name>
<evidence type="ECO:0000256" key="4">
    <source>
        <dbReference type="ARBA" id="ARBA00022525"/>
    </source>
</evidence>
<dbReference type="Pfam" id="PF02415">
    <property type="entry name" value="Chlam_PMP"/>
    <property type="match status" value="3"/>
</dbReference>
<keyword evidence="6" id="KW-0472">Membrane</keyword>
<dbReference type="GO" id="GO:0005576">
    <property type="term" value="C:extracellular region"/>
    <property type="evidence" value="ECO:0007669"/>
    <property type="project" value="UniProtKB-SubCell"/>
</dbReference>
<dbReference type="NCBIfam" id="NF041518">
    <property type="entry name" value="choice_anch_Q"/>
    <property type="match status" value="1"/>
</dbReference>
<dbReference type="Proteomes" id="UP000625316">
    <property type="component" value="Unassembled WGS sequence"/>
</dbReference>
<evidence type="ECO:0000256" key="1">
    <source>
        <dbReference type="ARBA" id="ARBA00004196"/>
    </source>
</evidence>
<dbReference type="RefSeq" id="WP_264327444.1">
    <property type="nucleotide sequence ID" value="NZ_JADEXQ010000115.1"/>
</dbReference>
<evidence type="ECO:0000256" key="2">
    <source>
        <dbReference type="ARBA" id="ARBA00004442"/>
    </source>
</evidence>
<dbReference type="Pfam" id="PF05860">
    <property type="entry name" value="TPS"/>
    <property type="match status" value="1"/>
</dbReference>
<dbReference type="InterPro" id="IPR011050">
    <property type="entry name" value="Pectin_lyase_fold/virulence"/>
</dbReference>
<proteinExistence type="predicted"/>
<keyword evidence="4" id="KW-0964">Secreted</keyword>
<feature type="domain" description="Filamentous haemagglutinin FhaB/tRNA nuclease CdiA-like TPS" evidence="8">
    <location>
        <begin position="35"/>
        <end position="147"/>
    </location>
</feature>
<evidence type="ECO:0000313" key="9">
    <source>
        <dbReference type="EMBL" id="MBE9032626.1"/>
    </source>
</evidence>
<evidence type="ECO:0000256" key="6">
    <source>
        <dbReference type="ARBA" id="ARBA00023136"/>
    </source>
</evidence>
<evidence type="ECO:0000313" key="10">
    <source>
        <dbReference type="Proteomes" id="UP000625316"/>
    </source>
</evidence>
<dbReference type="GO" id="GO:0009279">
    <property type="term" value="C:cell outer membrane"/>
    <property type="evidence" value="ECO:0007669"/>
    <property type="project" value="UniProtKB-SubCell"/>
</dbReference>
<evidence type="ECO:0000256" key="3">
    <source>
        <dbReference type="ARBA" id="ARBA00004613"/>
    </source>
</evidence>